<dbReference type="GO" id="GO:0003677">
    <property type="term" value="F:DNA binding"/>
    <property type="evidence" value="ECO:0007669"/>
    <property type="project" value="UniProtKB-UniRule"/>
</dbReference>
<evidence type="ECO:0000256" key="1">
    <source>
        <dbReference type="ARBA" id="ARBA00008857"/>
    </source>
</evidence>
<dbReference type="EMBL" id="SJPQ01000001">
    <property type="protein sequence ID" value="TWT89874.1"/>
    <property type="molecule type" value="Genomic_DNA"/>
</dbReference>
<evidence type="ECO:0000313" key="8">
    <source>
        <dbReference type="EMBL" id="TWT89874.1"/>
    </source>
</evidence>
<dbReference type="SUPFAM" id="SSF56349">
    <property type="entry name" value="DNA breaking-rejoining enzymes"/>
    <property type="match status" value="1"/>
</dbReference>
<evidence type="ECO:0000259" key="6">
    <source>
        <dbReference type="PROSITE" id="PS51898"/>
    </source>
</evidence>
<proteinExistence type="inferred from homology"/>
<evidence type="ECO:0000256" key="4">
    <source>
        <dbReference type="ARBA" id="ARBA00023172"/>
    </source>
</evidence>
<dbReference type="InterPro" id="IPR011010">
    <property type="entry name" value="DNA_brk_join_enz"/>
</dbReference>
<dbReference type="PANTHER" id="PTHR30349">
    <property type="entry name" value="PHAGE INTEGRASE-RELATED"/>
    <property type="match status" value="1"/>
</dbReference>
<comment type="caution">
    <text evidence="8">The sequence shown here is derived from an EMBL/GenBank/DDBJ whole genome shotgun (WGS) entry which is preliminary data.</text>
</comment>
<dbReference type="AlphaFoldDB" id="A0A5C5ZQV6"/>
<dbReference type="PROSITE" id="PS51898">
    <property type="entry name" value="TYR_RECOMBINASE"/>
    <property type="match status" value="1"/>
</dbReference>
<keyword evidence="9" id="KW-1185">Reference proteome</keyword>
<dbReference type="PANTHER" id="PTHR30349:SF64">
    <property type="entry name" value="PROPHAGE INTEGRASE INTD-RELATED"/>
    <property type="match status" value="1"/>
</dbReference>
<keyword evidence="2" id="KW-0229">DNA integration</keyword>
<evidence type="ECO:0000313" key="9">
    <source>
        <dbReference type="Proteomes" id="UP000315440"/>
    </source>
</evidence>
<dbReference type="Pfam" id="PF00589">
    <property type="entry name" value="Phage_integrase"/>
    <property type="match status" value="1"/>
</dbReference>
<dbReference type="InterPro" id="IPR044068">
    <property type="entry name" value="CB"/>
</dbReference>
<evidence type="ECO:0000256" key="5">
    <source>
        <dbReference type="PROSITE-ProRule" id="PRU01248"/>
    </source>
</evidence>
<evidence type="ECO:0000256" key="3">
    <source>
        <dbReference type="ARBA" id="ARBA00023125"/>
    </source>
</evidence>
<dbReference type="GO" id="GO:0015074">
    <property type="term" value="P:DNA integration"/>
    <property type="evidence" value="ECO:0007669"/>
    <property type="project" value="UniProtKB-KW"/>
</dbReference>
<dbReference type="Proteomes" id="UP000315440">
    <property type="component" value="Unassembled WGS sequence"/>
</dbReference>
<dbReference type="InterPro" id="IPR004107">
    <property type="entry name" value="Integrase_SAM-like_N"/>
</dbReference>
<organism evidence="8 9">
    <name type="scientific">Pseudobythopirellula maris</name>
    <dbReference type="NCBI Taxonomy" id="2527991"/>
    <lineage>
        <taxon>Bacteria</taxon>
        <taxon>Pseudomonadati</taxon>
        <taxon>Planctomycetota</taxon>
        <taxon>Planctomycetia</taxon>
        <taxon>Pirellulales</taxon>
        <taxon>Lacipirellulaceae</taxon>
        <taxon>Pseudobythopirellula</taxon>
    </lineage>
</organism>
<dbReference type="InterPro" id="IPR050090">
    <property type="entry name" value="Tyrosine_recombinase_XerCD"/>
</dbReference>
<dbReference type="NCBIfam" id="TIGR02249">
    <property type="entry name" value="integrase_gron"/>
    <property type="match status" value="1"/>
</dbReference>
<dbReference type="Gene3D" id="1.10.443.10">
    <property type="entry name" value="Intergrase catalytic core"/>
    <property type="match status" value="1"/>
</dbReference>
<evidence type="ECO:0000259" key="7">
    <source>
        <dbReference type="PROSITE" id="PS51900"/>
    </source>
</evidence>
<gene>
    <name evidence="8" type="primary">xerD_1</name>
    <name evidence="8" type="ORF">Mal64_02560</name>
</gene>
<keyword evidence="3 5" id="KW-0238">DNA-binding</keyword>
<dbReference type="InterPro" id="IPR013762">
    <property type="entry name" value="Integrase-like_cat_sf"/>
</dbReference>
<sequence length="402" mass="44959">MNWSVSEIASLYIELHNLLLDGISLRNPTYAETVRVSGLTPRQPNSVHGCTSRTPKDTGATMASIYRAPEAGAIIAQPPRLLDAVREALRAKHYAYRSEQAYVYWARRYILFHDKRHPREMGGPEIERFLTHLAVQQNVSASTQTQALCALLFLYKHVLKIDLPSLDAVRARRPKRLPVVLAQCEVSRLLDTVQGAHGTHRLMASIMYGSGLRLMECCRLRVKDVDVVRRQLILRQAKGDKDRAVPLAESVFSAVERQIAWRSELHASDLERGVARVDLPSAFERKSPSAAQSLAWQFVFASEQLSRCPRTGRLGRHHLHETSVGTAVRKAARRAGIRKRVTCHTLRNSFATHLLESGSDIRTVQELLGHNDVSTTMVYTHVLQRGACGVRSPLDSLSVATS</sequence>
<protein>
    <submittedName>
        <fullName evidence="8">Tyrosine recombinase XerD</fullName>
    </submittedName>
</protein>
<dbReference type="Gene3D" id="1.10.150.130">
    <property type="match status" value="1"/>
</dbReference>
<dbReference type="PROSITE" id="PS51900">
    <property type="entry name" value="CB"/>
    <property type="match status" value="1"/>
</dbReference>
<feature type="domain" description="Tyr recombinase" evidence="6">
    <location>
        <begin position="176"/>
        <end position="395"/>
    </location>
</feature>
<evidence type="ECO:0000256" key="2">
    <source>
        <dbReference type="ARBA" id="ARBA00022908"/>
    </source>
</evidence>
<dbReference type="InterPro" id="IPR002104">
    <property type="entry name" value="Integrase_catalytic"/>
</dbReference>
<dbReference type="Pfam" id="PF13495">
    <property type="entry name" value="Phage_int_SAM_4"/>
    <property type="match status" value="1"/>
</dbReference>
<comment type="similarity">
    <text evidence="1">Belongs to the 'phage' integrase family.</text>
</comment>
<feature type="domain" description="Core-binding (CB)" evidence="7">
    <location>
        <begin position="76"/>
        <end position="159"/>
    </location>
</feature>
<accession>A0A5C5ZQV6</accession>
<reference evidence="8 9" key="1">
    <citation type="submission" date="2019-02" db="EMBL/GenBank/DDBJ databases">
        <title>Deep-cultivation of Planctomycetes and their phenomic and genomic characterization uncovers novel biology.</title>
        <authorList>
            <person name="Wiegand S."/>
            <person name="Jogler M."/>
            <person name="Boedeker C."/>
            <person name="Pinto D."/>
            <person name="Vollmers J."/>
            <person name="Rivas-Marin E."/>
            <person name="Kohn T."/>
            <person name="Peeters S.H."/>
            <person name="Heuer A."/>
            <person name="Rast P."/>
            <person name="Oberbeckmann S."/>
            <person name="Bunk B."/>
            <person name="Jeske O."/>
            <person name="Meyerdierks A."/>
            <person name="Storesund J.E."/>
            <person name="Kallscheuer N."/>
            <person name="Luecker S."/>
            <person name="Lage O.M."/>
            <person name="Pohl T."/>
            <person name="Merkel B.J."/>
            <person name="Hornburger P."/>
            <person name="Mueller R.-W."/>
            <person name="Bruemmer F."/>
            <person name="Labrenz M."/>
            <person name="Spormann A.M."/>
            <person name="Op Den Camp H."/>
            <person name="Overmann J."/>
            <person name="Amann R."/>
            <person name="Jetten M.S.M."/>
            <person name="Mascher T."/>
            <person name="Medema M.H."/>
            <person name="Devos D.P."/>
            <person name="Kaster A.-K."/>
            <person name="Ovreas L."/>
            <person name="Rohde M."/>
            <person name="Galperin M.Y."/>
            <person name="Jogler C."/>
        </authorList>
    </citation>
    <scope>NUCLEOTIDE SEQUENCE [LARGE SCALE GENOMIC DNA]</scope>
    <source>
        <strain evidence="8 9">Mal64</strain>
    </source>
</reference>
<dbReference type="InterPro" id="IPR011946">
    <property type="entry name" value="Integrase_integron-type"/>
</dbReference>
<dbReference type="GO" id="GO:0006310">
    <property type="term" value="P:DNA recombination"/>
    <property type="evidence" value="ECO:0007669"/>
    <property type="project" value="UniProtKB-KW"/>
</dbReference>
<name>A0A5C5ZQV6_9BACT</name>
<dbReference type="InterPro" id="IPR010998">
    <property type="entry name" value="Integrase_recombinase_N"/>
</dbReference>
<keyword evidence="4" id="KW-0233">DNA recombination</keyword>